<evidence type="ECO:0000313" key="2">
    <source>
        <dbReference type="Proteomes" id="UP000185109"/>
    </source>
</evidence>
<keyword evidence="1" id="KW-0614">Plasmid</keyword>
<evidence type="ECO:0000313" key="1">
    <source>
        <dbReference type="EMBL" id="APO78205.1"/>
    </source>
</evidence>
<protein>
    <submittedName>
        <fullName evidence="1">Uncharacterized protein</fullName>
    </submittedName>
</protein>
<proteinExistence type="predicted"/>
<sequence>MTFAGFLACRGGIGRNKLRDDGIGIVGRAPNLCRQPSILGFKQKLSEPECSIAGRGAAF</sequence>
<organism evidence="1 2">
    <name type="scientific">Rhizobium etli 8C-3</name>
    <dbReference type="NCBI Taxonomy" id="538025"/>
    <lineage>
        <taxon>Bacteria</taxon>
        <taxon>Pseudomonadati</taxon>
        <taxon>Pseudomonadota</taxon>
        <taxon>Alphaproteobacteria</taxon>
        <taxon>Hyphomicrobiales</taxon>
        <taxon>Rhizobiaceae</taxon>
        <taxon>Rhizobium/Agrobacterium group</taxon>
        <taxon>Rhizobium</taxon>
    </lineage>
</organism>
<reference evidence="1 2" key="1">
    <citation type="submission" date="2016-09" db="EMBL/GenBank/DDBJ databases">
        <title>The complete genome sequences of Rhizobium gallicum, symbiovars gallicum and phaseoli, symbionts associated to common bean (Phaseolus vulgaris).</title>
        <authorList>
            <person name="Bustos P."/>
            <person name="Santamaria R.I."/>
            <person name="Perez-Carrascal O.M."/>
            <person name="Juarez S."/>
            <person name="Lozano L."/>
            <person name="Martinez-Flores I."/>
            <person name="Martinez-Romero E."/>
            <person name="Cevallos M."/>
            <person name="Romero D."/>
            <person name="Davila G."/>
            <person name="Gonzalez V."/>
        </authorList>
    </citation>
    <scope>NUCLEOTIDE SEQUENCE [LARGE SCALE GENOMIC DNA]</scope>
    <source>
        <strain evidence="1 2">8C-3</strain>
        <plasmid evidence="2">Plasmid prsp8c3c</plasmid>
    </source>
</reference>
<accession>A0A1L5PDJ1</accession>
<gene>
    <name evidence="1" type="ORF">AM571_PC00467</name>
</gene>
<name>A0A1L5PDJ1_RHIET</name>
<dbReference type="Proteomes" id="UP000185109">
    <property type="component" value="Plasmid pRsp8C3c"/>
</dbReference>
<dbReference type="EMBL" id="CP017244">
    <property type="protein sequence ID" value="APO78205.1"/>
    <property type="molecule type" value="Genomic_DNA"/>
</dbReference>
<dbReference type="AlphaFoldDB" id="A0A1L5PDJ1"/>
<geneLocation type="plasmid" evidence="2">
    <name>prsp8c3c</name>
</geneLocation>